<accession>L7TH03</accession>
<evidence type="ECO:0000313" key="2">
    <source>
        <dbReference type="Proteomes" id="UP000011137"/>
    </source>
</evidence>
<gene>
    <name evidence="1" type="primary">125</name>
    <name evidence="1" type="ORF">HVTV1_125</name>
</gene>
<organism evidence="1 2">
    <name type="scientific">Haloarcula vallismortis tailed virus 1</name>
    <dbReference type="NCBI Taxonomy" id="1262528"/>
    <lineage>
        <taxon>Viruses</taxon>
        <taxon>Duplodnaviria</taxon>
        <taxon>Heunggongvirae</taxon>
        <taxon>Uroviricota</taxon>
        <taxon>Caudoviricetes</taxon>
        <taxon>Thumleimavirales</taxon>
        <taxon>Druskaviridae</taxon>
        <taxon>Tredecimvirus</taxon>
        <taxon>Tredecimvirus thailandense</taxon>
        <taxon>Tredecimvirus HVTV1</taxon>
    </lineage>
</organism>
<dbReference type="GeneID" id="14477366"/>
<sequence length="226" mass="25780">MGLQTADSNVGYCDTSDVARFFRVIDGDFDANTDPTKSEVDDLILEMSDEIDRYTGHAWRERQVVDEYHDLDETPYYFGSGTPIKLLHREIVSPLDDAQGDKLEIWDGNEWEEWVSDSSKTQGRNGEFWIDKTSGLLYVYRRYATWSEPAVRVTYRFGNQANVPRDVKNACARLAAAELLWTDQYSDLLPAGNDGAPDSGRAAERLEDKAYEKLDKRKEVRPAGTY</sequence>
<keyword evidence="2" id="KW-1185">Reference proteome</keyword>
<dbReference type="KEGG" id="vg:14477366"/>
<reference evidence="1 2" key="1">
    <citation type="journal article" date="2013" name="J. Virol.">
        <title>Insights into head-tailed viruses infecting extremely halophilic archaea.</title>
        <authorList>
            <person name="Pietila M.K."/>
            <person name="Laurinmaki P."/>
            <person name="Russell D.A."/>
            <person name="Ko C.C."/>
            <person name="Jacobs-Sera D."/>
            <person name="Butcher S.J."/>
            <person name="Bamford D.H."/>
            <person name="Hendrix R.W."/>
        </authorList>
    </citation>
    <scope>NUCLEOTIDE SEQUENCE [LARGE SCALE GENOMIC DNA]</scope>
</reference>
<dbReference type="Proteomes" id="UP000011137">
    <property type="component" value="Segment"/>
</dbReference>
<proteinExistence type="predicted"/>
<dbReference type="EMBL" id="KC117377">
    <property type="protein sequence ID" value="AGC34494.1"/>
    <property type="molecule type" value="Genomic_DNA"/>
</dbReference>
<evidence type="ECO:0000313" key="1">
    <source>
        <dbReference type="EMBL" id="AGC34494.1"/>
    </source>
</evidence>
<dbReference type="OrthoDB" id="12963at10239"/>
<name>L7TH03_9CAUD</name>
<dbReference type="RefSeq" id="YP_007379030.1">
    <property type="nucleotide sequence ID" value="NC_020158.1"/>
</dbReference>
<protein>
    <submittedName>
        <fullName evidence="1">Uncharacterized protein</fullName>
    </submittedName>
</protein>